<keyword evidence="6" id="KW-1185">Reference proteome</keyword>
<dbReference type="Gene3D" id="1.10.10.10">
    <property type="entry name" value="Winged helix-like DNA-binding domain superfamily/Winged helix DNA-binding domain"/>
    <property type="match status" value="1"/>
</dbReference>
<dbReference type="SUPFAM" id="SSF53822">
    <property type="entry name" value="Periplasmic binding protein-like I"/>
    <property type="match status" value="1"/>
</dbReference>
<organism evidence="5 6">
    <name type="scientific">Pseudozobellia thermophila</name>
    <dbReference type="NCBI Taxonomy" id="192903"/>
    <lineage>
        <taxon>Bacteria</taxon>
        <taxon>Pseudomonadati</taxon>
        <taxon>Bacteroidota</taxon>
        <taxon>Flavobacteriia</taxon>
        <taxon>Flavobacteriales</taxon>
        <taxon>Flavobacteriaceae</taxon>
        <taxon>Pseudozobellia</taxon>
    </lineage>
</organism>
<dbReference type="SUPFAM" id="SSF46785">
    <property type="entry name" value="Winged helix' DNA-binding domain"/>
    <property type="match status" value="1"/>
</dbReference>
<dbReference type="SMART" id="SM00345">
    <property type="entry name" value="HTH_GNTR"/>
    <property type="match status" value="1"/>
</dbReference>
<dbReference type="GO" id="GO:0003700">
    <property type="term" value="F:DNA-binding transcription factor activity"/>
    <property type="evidence" value="ECO:0007669"/>
    <property type="project" value="InterPro"/>
</dbReference>
<name>A0A1M6G504_9FLAO</name>
<dbReference type="InterPro" id="IPR046335">
    <property type="entry name" value="LacI/GalR-like_sensor"/>
</dbReference>
<evidence type="ECO:0000256" key="1">
    <source>
        <dbReference type="ARBA" id="ARBA00023015"/>
    </source>
</evidence>
<evidence type="ECO:0000259" key="4">
    <source>
        <dbReference type="PROSITE" id="PS50949"/>
    </source>
</evidence>
<dbReference type="GO" id="GO:0003677">
    <property type="term" value="F:DNA binding"/>
    <property type="evidence" value="ECO:0007669"/>
    <property type="project" value="UniProtKB-KW"/>
</dbReference>
<dbReference type="InterPro" id="IPR028082">
    <property type="entry name" value="Peripla_BP_I"/>
</dbReference>
<dbReference type="RefSeq" id="WP_072991786.1">
    <property type="nucleotide sequence ID" value="NZ_FQYU01000002.1"/>
</dbReference>
<gene>
    <name evidence="5" type="ORF">SAMN04488513_102674</name>
</gene>
<dbReference type="Gene3D" id="3.40.50.2300">
    <property type="match status" value="2"/>
</dbReference>
<dbReference type="InterPro" id="IPR000524">
    <property type="entry name" value="Tscrpt_reg_HTH_GntR"/>
</dbReference>
<dbReference type="AlphaFoldDB" id="A0A1M6G504"/>
<dbReference type="CDD" id="cd07377">
    <property type="entry name" value="WHTH_GntR"/>
    <property type="match status" value="1"/>
</dbReference>
<dbReference type="Pfam" id="PF13377">
    <property type="entry name" value="Peripla_BP_3"/>
    <property type="match status" value="1"/>
</dbReference>
<dbReference type="Pfam" id="PF00392">
    <property type="entry name" value="GntR"/>
    <property type="match status" value="1"/>
</dbReference>
<dbReference type="InterPro" id="IPR036390">
    <property type="entry name" value="WH_DNA-bd_sf"/>
</dbReference>
<evidence type="ECO:0000256" key="2">
    <source>
        <dbReference type="ARBA" id="ARBA00023125"/>
    </source>
</evidence>
<keyword evidence="1" id="KW-0805">Transcription regulation</keyword>
<dbReference type="STRING" id="192903.SAMN04488513_102674"/>
<sequence>MVKLSIEKNSKKPKYLLLADSITSQIEQKQLVLGQRLPSVNKLSAHFNFSRETVFKALNHLSEKGIVRAVDKIGYFVNDLSVETKYKVFFMLDKFTPFKEDLYNSLISNLGENVKVRLYFHHQNIEIFAPLILDNLKNYTHFVVTTYIKDSKSVQKVLNQIPPEKLIILDKYEPNVKKGCGMVFQDFENDIFNLLAEHIDLVKKYRKLVLFNRKNAPHGDFVQKGFERFGTEYNFTSEVYDTFSPDYFEKGALYITIDAYDRDMVEIIKLARKSNWKLGKDIGLISYNDTSTKEILDGGISVISTDFKKMGAEAAKMILEGHRERKSNETKLILRNSL</sequence>
<dbReference type="InterPro" id="IPR036388">
    <property type="entry name" value="WH-like_DNA-bd_sf"/>
</dbReference>
<dbReference type="Proteomes" id="UP000184543">
    <property type="component" value="Unassembled WGS sequence"/>
</dbReference>
<proteinExistence type="predicted"/>
<accession>A0A1M6G504</accession>
<dbReference type="PROSITE" id="PS50949">
    <property type="entry name" value="HTH_GNTR"/>
    <property type="match status" value="1"/>
</dbReference>
<keyword evidence="3" id="KW-0804">Transcription</keyword>
<protein>
    <submittedName>
        <fullName evidence="5">Transcriptional regulator, GntR family</fullName>
    </submittedName>
</protein>
<keyword evidence="2" id="KW-0238">DNA-binding</keyword>
<evidence type="ECO:0000313" key="5">
    <source>
        <dbReference type="EMBL" id="SHJ04867.1"/>
    </source>
</evidence>
<dbReference type="EMBL" id="FQYU01000002">
    <property type="protein sequence ID" value="SHJ04867.1"/>
    <property type="molecule type" value="Genomic_DNA"/>
</dbReference>
<dbReference type="PRINTS" id="PR00035">
    <property type="entry name" value="HTHGNTR"/>
</dbReference>
<reference evidence="6" key="1">
    <citation type="submission" date="2016-11" db="EMBL/GenBank/DDBJ databases">
        <authorList>
            <person name="Varghese N."/>
            <person name="Submissions S."/>
        </authorList>
    </citation>
    <scope>NUCLEOTIDE SEQUENCE [LARGE SCALE GENOMIC DNA]</scope>
    <source>
        <strain evidence="6">DSM 19858</strain>
    </source>
</reference>
<evidence type="ECO:0000256" key="3">
    <source>
        <dbReference type="ARBA" id="ARBA00023163"/>
    </source>
</evidence>
<dbReference type="OrthoDB" id="742238at2"/>
<dbReference type="PANTHER" id="PTHR38445">
    <property type="entry name" value="HTH-TYPE TRANSCRIPTIONAL REPRESSOR YTRA"/>
    <property type="match status" value="1"/>
</dbReference>
<dbReference type="PANTHER" id="PTHR38445:SF10">
    <property type="entry name" value="GNTR-FAMILY TRANSCRIPTIONAL REGULATOR"/>
    <property type="match status" value="1"/>
</dbReference>
<evidence type="ECO:0000313" key="6">
    <source>
        <dbReference type="Proteomes" id="UP000184543"/>
    </source>
</evidence>
<feature type="domain" description="HTH gntR-type" evidence="4">
    <location>
        <begin position="12"/>
        <end position="80"/>
    </location>
</feature>